<dbReference type="STRING" id="658196.A0A397TL04"/>
<evidence type="ECO:0008006" key="3">
    <source>
        <dbReference type="Google" id="ProtNLM"/>
    </source>
</evidence>
<evidence type="ECO:0000313" key="1">
    <source>
        <dbReference type="EMBL" id="RIA98602.1"/>
    </source>
</evidence>
<dbReference type="GO" id="GO:0070628">
    <property type="term" value="F:proteasome binding"/>
    <property type="evidence" value="ECO:0007669"/>
    <property type="project" value="InterPro"/>
</dbReference>
<keyword evidence="2" id="KW-1185">Reference proteome</keyword>
<dbReference type="Proteomes" id="UP000265703">
    <property type="component" value="Unassembled WGS sequence"/>
</dbReference>
<dbReference type="OrthoDB" id="17907at2759"/>
<dbReference type="GO" id="GO:0005829">
    <property type="term" value="C:cytosol"/>
    <property type="evidence" value="ECO:0007669"/>
    <property type="project" value="TreeGrafter"/>
</dbReference>
<accession>A0A397TL04</accession>
<sequence length="135" mass="15263">MSTFSENLPYASSFEGEADLLLNEIVENLCSSTKAQDWGPGCGHWVKQLNGYLDLQHPLSCQTRAQLARVLFELVITPGIDTSHAEVFSNTCVRLLKKKDKIGPEDLTLPWEPLFDMIYKIYFPKGRQKTLISES</sequence>
<dbReference type="GO" id="GO:0016504">
    <property type="term" value="F:peptidase activator activity"/>
    <property type="evidence" value="ECO:0007669"/>
    <property type="project" value="InterPro"/>
</dbReference>
<dbReference type="GO" id="GO:0005634">
    <property type="term" value="C:nucleus"/>
    <property type="evidence" value="ECO:0007669"/>
    <property type="project" value="TreeGrafter"/>
</dbReference>
<proteinExistence type="predicted"/>
<dbReference type="PANTHER" id="PTHR32170:SF3">
    <property type="entry name" value="PROTEASOME ACTIVATOR COMPLEX SUBUNIT 4"/>
    <property type="match status" value="1"/>
</dbReference>
<dbReference type="GO" id="GO:0010499">
    <property type="term" value="P:proteasomal ubiquitin-independent protein catabolic process"/>
    <property type="evidence" value="ECO:0007669"/>
    <property type="project" value="TreeGrafter"/>
</dbReference>
<comment type="caution">
    <text evidence="1">The sequence shown here is derived from an EMBL/GenBank/DDBJ whole genome shotgun (WGS) entry which is preliminary data.</text>
</comment>
<name>A0A397TL04_9GLOM</name>
<protein>
    <recommendedName>
        <fullName evidence="3">Proteasome activator Blm10 mid region domain-containing protein</fullName>
    </recommendedName>
</protein>
<dbReference type="EMBL" id="QKYT01000013">
    <property type="protein sequence ID" value="RIA98602.1"/>
    <property type="molecule type" value="Genomic_DNA"/>
</dbReference>
<dbReference type="AlphaFoldDB" id="A0A397TL04"/>
<organism evidence="1 2">
    <name type="scientific">Glomus cerebriforme</name>
    <dbReference type="NCBI Taxonomy" id="658196"/>
    <lineage>
        <taxon>Eukaryota</taxon>
        <taxon>Fungi</taxon>
        <taxon>Fungi incertae sedis</taxon>
        <taxon>Mucoromycota</taxon>
        <taxon>Glomeromycotina</taxon>
        <taxon>Glomeromycetes</taxon>
        <taxon>Glomerales</taxon>
        <taxon>Glomeraceae</taxon>
        <taxon>Glomus</taxon>
    </lineage>
</organism>
<evidence type="ECO:0000313" key="2">
    <source>
        <dbReference type="Proteomes" id="UP000265703"/>
    </source>
</evidence>
<dbReference type="InterPro" id="IPR035309">
    <property type="entry name" value="PSME4"/>
</dbReference>
<dbReference type="PANTHER" id="PTHR32170">
    <property type="entry name" value="PROTEASOME ACTIVATOR COMPLEX SUBUNIT 4"/>
    <property type="match status" value="1"/>
</dbReference>
<gene>
    <name evidence="1" type="ORF">C1645_74592</name>
</gene>
<reference evidence="1 2" key="1">
    <citation type="submission" date="2018-06" db="EMBL/GenBank/DDBJ databases">
        <title>Comparative genomics reveals the genomic features of Rhizophagus irregularis, R. cerebriforme, R. diaphanum and Gigaspora rosea, and their symbiotic lifestyle signature.</title>
        <authorList>
            <person name="Morin E."/>
            <person name="San Clemente H."/>
            <person name="Chen E.C.H."/>
            <person name="De La Providencia I."/>
            <person name="Hainaut M."/>
            <person name="Kuo A."/>
            <person name="Kohler A."/>
            <person name="Murat C."/>
            <person name="Tang N."/>
            <person name="Roy S."/>
            <person name="Loubradou J."/>
            <person name="Henrissat B."/>
            <person name="Grigoriev I.V."/>
            <person name="Corradi N."/>
            <person name="Roux C."/>
            <person name="Martin F.M."/>
        </authorList>
    </citation>
    <scope>NUCLEOTIDE SEQUENCE [LARGE SCALE GENOMIC DNA]</scope>
    <source>
        <strain evidence="1 2">DAOM 227022</strain>
    </source>
</reference>